<protein>
    <recommendedName>
        <fullName evidence="5">C2H2-type domain-containing protein</fullName>
    </recommendedName>
</protein>
<name>A0A9D4D635_DREPO</name>
<dbReference type="Gene3D" id="3.30.160.60">
    <property type="entry name" value="Classic Zinc Finger"/>
    <property type="match status" value="2"/>
</dbReference>
<dbReference type="PANTHER" id="PTHR46541:SF1">
    <property type="entry name" value="ZINC FINGER PROTEIN AEBP2"/>
    <property type="match status" value="1"/>
</dbReference>
<dbReference type="InterPro" id="IPR036236">
    <property type="entry name" value="Znf_C2H2_sf"/>
</dbReference>
<dbReference type="GO" id="GO:0035098">
    <property type="term" value="C:ESC/E(Z) complex"/>
    <property type="evidence" value="ECO:0007669"/>
    <property type="project" value="TreeGrafter"/>
</dbReference>
<evidence type="ECO:0000259" key="5">
    <source>
        <dbReference type="PROSITE" id="PS50157"/>
    </source>
</evidence>
<reference evidence="6" key="1">
    <citation type="journal article" date="2019" name="bioRxiv">
        <title>The Genome of the Zebra Mussel, Dreissena polymorpha: A Resource for Invasive Species Research.</title>
        <authorList>
            <person name="McCartney M.A."/>
            <person name="Auch B."/>
            <person name="Kono T."/>
            <person name="Mallez S."/>
            <person name="Zhang Y."/>
            <person name="Obille A."/>
            <person name="Becker A."/>
            <person name="Abrahante J.E."/>
            <person name="Garbe J."/>
            <person name="Badalamenti J.P."/>
            <person name="Herman A."/>
            <person name="Mangelson H."/>
            <person name="Liachko I."/>
            <person name="Sullivan S."/>
            <person name="Sone E.D."/>
            <person name="Koren S."/>
            <person name="Silverstein K.A.T."/>
            <person name="Beckman K.B."/>
            <person name="Gohl D.M."/>
        </authorList>
    </citation>
    <scope>NUCLEOTIDE SEQUENCE</scope>
    <source>
        <strain evidence="6">Duluth1</strain>
        <tissue evidence="6">Whole animal</tissue>
    </source>
</reference>
<dbReference type="InterPro" id="IPR013087">
    <property type="entry name" value="Znf_C2H2_type"/>
</dbReference>
<feature type="non-terminal residue" evidence="6">
    <location>
        <position position="1"/>
    </location>
</feature>
<dbReference type="GO" id="GO:0008270">
    <property type="term" value="F:zinc ion binding"/>
    <property type="evidence" value="ECO:0007669"/>
    <property type="project" value="UniProtKB-KW"/>
</dbReference>
<feature type="domain" description="C2H2-type" evidence="5">
    <location>
        <begin position="255"/>
        <end position="284"/>
    </location>
</feature>
<comment type="caution">
    <text evidence="6">The sequence shown here is derived from an EMBL/GenBank/DDBJ whole genome shotgun (WGS) entry which is preliminary data.</text>
</comment>
<dbReference type="GO" id="GO:0006357">
    <property type="term" value="P:regulation of transcription by RNA polymerase II"/>
    <property type="evidence" value="ECO:0007669"/>
    <property type="project" value="TreeGrafter"/>
</dbReference>
<feature type="region of interest" description="Disordered" evidence="4">
    <location>
        <begin position="63"/>
        <end position="129"/>
    </location>
</feature>
<dbReference type="PROSITE" id="PS50157">
    <property type="entry name" value="ZINC_FINGER_C2H2_2"/>
    <property type="match status" value="1"/>
</dbReference>
<dbReference type="AlphaFoldDB" id="A0A9D4D635"/>
<dbReference type="PANTHER" id="PTHR46541">
    <property type="entry name" value="ZINC FINGER PROTEIN AEBP2"/>
    <property type="match status" value="1"/>
</dbReference>
<proteinExistence type="inferred from homology"/>
<dbReference type="SMART" id="SM00355">
    <property type="entry name" value="ZnF_C2H2"/>
    <property type="match status" value="3"/>
</dbReference>
<feature type="compositionally biased region" description="Basic residues" evidence="4">
    <location>
        <begin position="303"/>
        <end position="317"/>
    </location>
</feature>
<dbReference type="SUPFAM" id="SSF57667">
    <property type="entry name" value="beta-beta-alpha zinc fingers"/>
    <property type="match status" value="1"/>
</dbReference>
<gene>
    <name evidence="6" type="ORF">DPMN_046032</name>
</gene>
<feature type="compositionally biased region" description="Polar residues" evidence="4">
    <location>
        <begin position="280"/>
        <end position="290"/>
    </location>
</feature>
<dbReference type="InterPro" id="IPR052130">
    <property type="entry name" value="AEBP2/jing_C2H2-ZnF"/>
</dbReference>
<organism evidence="6 7">
    <name type="scientific">Dreissena polymorpha</name>
    <name type="common">Zebra mussel</name>
    <name type="synonym">Mytilus polymorpha</name>
    <dbReference type="NCBI Taxonomy" id="45954"/>
    <lineage>
        <taxon>Eukaryota</taxon>
        <taxon>Metazoa</taxon>
        <taxon>Spiralia</taxon>
        <taxon>Lophotrochozoa</taxon>
        <taxon>Mollusca</taxon>
        <taxon>Bivalvia</taxon>
        <taxon>Autobranchia</taxon>
        <taxon>Heteroconchia</taxon>
        <taxon>Euheterodonta</taxon>
        <taxon>Imparidentia</taxon>
        <taxon>Neoheterodontei</taxon>
        <taxon>Myida</taxon>
        <taxon>Dreissenoidea</taxon>
        <taxon>Dreissenidae</taxon>
        <taxon>Dreissena</taxon>
    </lineage>
</organism>
<keyword evidence="3" id="KW-0863">Zinc-finger</keyword>
<evidence type="ECO:0000313" key="6">
    <source>
        <dbReference type="EMBL" id="KAH3739380.1"/>
    </source>
</evidence>
<evidence type="ECO:0000256" key="1">
    <source>
        <dbReference type="ARBA" id="ARBA00022853"/>
    </source>
</evidence>
<keyword evidence="7" id="KW-1185">Reference proteome</keyword>
<sequence length="317" mass="35388">MAALGCNAMERNDLVDNNATKIALSLKRNGLSNGCYCEEKLDTRNACRNQLFGKLLKINGSAKSNNNNCFPRPSVPSLRTRRERNLSGPESEKRKRKSSRHDSGDARIGDPPENGYHITLETPPTPSTPDSIEVATINESYNVSKNNILCNSSPGCSPVAKAGNITPSKELQSGDITPSKELQTQGPIECQWKDCDKVLENGEIMEHICLCHVQTQKGREKFVCLWKGCKVYNKPSSSKCWLDGHILTHSGDKPFRCIVARCGQRFTSQGGLERHVNSHFNAQDQSPNSKQSKHGREDTPTKLFKRKRLKQKRKAIR</sequence>
<accession>A0A9D4D635</accession>
<keyword evidence="1" id="KW-0156">Chromatin regulator</keyword>
<reference evidence="6" key="2">
    <citation type="submission" date="2020-11" db="EMBL/GenBank/DDBJ databases">
        <authorList>
            <person name="McCartney M.A."/>
            <person name="Auch B."/>
            <person name="Kono T."/>
            <person name="Mallez S."/>
            <person name="Becker A."/>
            <person name="Gohl D.M."/>
            <person name="Silverstein K.A.T."/>
            <person name="Koren S."/>
            <person name="Bechman K.B."/>
            <person name="Herman A."/>
            <person name="Abrahante J.E."/>
            <person name="Garbe J."/>
        </authorList>
    </citation>
    <scope>NUCLEOTIDE SEQUENCE</scope>
    <source>
        <strain evidence="6">Duluth1</strain>
        <tissue evidence="6">Whole animal</tissue>
    </source>
</reference>
<evidence type="ECO:0000313" key="7">
    <source>
        <dbReference type="Proteomes" id="UP000828390"/>
    </source>
</evidence>
<feature type="region of interest" description="Disordered" evidence="4">
    <location>
        <begin position="280"/>
        <end position="317"/>
    </location>
</feature>
<keyword evidence="3" id="KW-0862">Zinc</keyword>
<dbReference type="GO" id="GO:0006325">
    <property type="term" value="P:chromatin organization"/>
    <property type="evidence" value="ECO:0007669"/>
    <property type="project" value="UniProtKB-KW"/>
</dbReference>
<comment type="similarity">
    <text evidence="2">Belongs to the AEBP2/jing C2H2-type zinc-finger family.</text>
</comment>
<dbReference type="PROSITE" id="PS00028">
    <property type="entry name" value="ZINC_FINGER_C2H2_1"/>
    <property type="match status" value="1"/>
</dbReference>
<evidence type="ECO:0000256" key="2">
    <source>
        <dbReference type="ARBA" id="ARBA00037930"/>
    </source>
</evidence>
<evidence type="ECO:0000256" key="4">
    <source>
        <dbReference type="SAM" id="MobiDB-lite"/>
    </source>
</evidence>
<dbReference type="EMBL" id="JAIWYP010000011">
    <property type="protein sequence ID" value="KAH3739380.1"/>
    <property type="molecule type" value="Genomic_DNA"/>
</dbReference>
<dbReference type="Proteomes" id="UP000828390">
    <property type="component" value="Unassembled WGS sequence"/>
</dbReference>
<feature type="compositionally biased region" description="Basic and acidic residues" evidence="4">
    <location>
        <begin position="100"/>
        <end position="110"/>
    </location>
</feature>
<keyword evidence="3" id="KW-0479">Metal-binding</keyword>
<evidence type="ECO:0000256" key="3">
    <source>
        <dbReference type="PROSITE-ProRule" id="PRU00042"/>
    </source>
</evidence>